<dbReference type="EMBL" id="FUYF01000004">
    <property type="protein sequence ID" value="SKA80057.1"/>
    <property type="molecule type" value="Genomic_DNA"/>
</dbReference>
<dbReference type="RefSeq" id="WP_078783946.1">
    <property type="nucleotide sequence ID" value="NZ_DBFABT010000129.1"/>
</dbReference>
<evidence type="ECO:0000313" key="2">
    <source>
        <dbReference type="Proteomes" id="UP000190286"/>
    </source>
</evidence>
<reference evidence="1 2" key="1">
    <citation type="submission" date="2017-02" db="EMBL/GenBank/DDBJ databases">
        <authorList>
            <person name="Peterson S.W."/>
        </authorList>
    </citation>
    <scope>NUCLEOTIDE SEQUENCE [LARGE SCALE GENOMIC DNA]</scope>
    <source>
        <strain evidence="1 2">ATCC 27749</strain>
    </source>
</reference>
<dbReference type="Proteomes" id="UP000190286">
    <property type="component" value="Unassembled WGS sequence"/>
</dbReference>
<organism evidence="1 2">
    <name type="scientific">Gemmiger formicilis</name>
    <dbReference type="NCBI Taxonomy" id="745368"/>
    <lineage>
        <taxon>Bacteria</taxon>
        <taxon>Bacillati</taxon>
        <taxon>Bacillota</taxon>
        <taxon>Clostridia</taxon>
        <taxon>Eubacteriales</taxon>
        <taxon>Gemmiger</taxon>
    </lineage>
</organism>
<keyword evidence="2" id="KW-1185">Reference proteome</keyword>
<dbReference type="GeneID" id="93337422"/>
<sequence>MDNVTVTAARNYDHYRIGVVSVYGDDWYFCLTEDRRLLLSKTEAGEYGNAESMGLSADVEAGIYDAIKMDMAEEDYLNPRSRY</sequence>
<dbReference type="AlphaFoldDB" id="A0A1T4WSF9"/>
<dbReference type="STRING" id="745368.SAMN02745178_00944"/>
<gene>
    <name evidence="1" type="ORF">SAMN02745178_00944</name>
</gene>
<accession>A0A1T4WSF9</accession>
<protein>
    <submittedName>
        <fullName evidence="1">Uncharacterized protein</fullName>
    </submittedName>
</protein>
<name>A0A1T4WSF9_9FIRM</name>
<evidence type="ECO:0000313" key="1">
    <source>
        <dbReference type="EMBL" id="SKA80057.1"/>
    </source>
</evidence>
<proteinExistence type="predicted"/>